<dbReference type="EMBL" id="SJPW01000006">
    <property type="protein sequence ID" value="TWU48608.1"/>
    <property type="molecule type" value="Genomic_DNA"/>
</dbReference>
<evidence type="ECO:0000313" key="3">
    <source>
        <dbReference type="EMBL" id="TWU48608.1"/>
    </source>
</evidence>
<proteinExistence type="predicted"/>
<dbReference type="GO" id="GO:0071111">
    <property type="term" value="F:cyclic-guanylate-specific phosphodiesterase activity"/>
    <property type="evidence" value="ECO:0007669"/>
    <property type="project" value="UniProtKB-EC"/>
</dbReference>
<dbReference type="InterPro" id="IPR037522">
    <property type="entry name" value="HD_GYP_dom"/>
</dbReference>
<dbReference type="EC" id="3.1.4.52" evidence="3"/>
<evidence type="ECO:0000259" key="2">
    <source>
        <dbReference type="PROSITE" id="PS51832"/>
    </source>
</evidence>
<dbReference type="Pfam" id="PF13487">
    <property type="entry name" value="HD_5"/>
    <property type="match status" value="1"/>
</dbReference>
<protein>
    <submittedName>
        <fullName evidence="3">Cyclic di-GMP phosphodiesterase response regulator RpfG</fullName>
        <ecNumber evidence="3">3.1.4.52</ecNumber>
    </submittedName>
</protein>
<dbReference type="CDD" id="cd00077">
    <property type="entry name" value="HDc"/>
    <property type="match status" value="1"/>
</dbReference>
<dbReference type="Gene3D" id="1.10.3210.10">
    <property type="entry name" value="Hypothetical protein af1432"/>
    <property type="match status" value="1"/>
</dbReference>
<keyword evidence="4" id="KW-1185">Reference proteome</keyword>
<dbReference type="AlphaFoldDB" id="A0A5C6EIJ3"/>
<feature type="domain" description="HD" evidence="1">
    <location>
        <begin position="250"/>
        <end position="372"/>
    </location>
</feature>
<dbReference type="InterPro" id="IPR003607">
    <property type="entry name" value="HD/PDEase_dom"/>
</dbReference>
<comment type="caution">
    <text evidence="3">The sequence shown here is derived from an EMBL/GenBank/DDBJ whole genome shotgun (WGS) entry which is preliminary data.</text>
</comment>
<dbReference type="Gene3D" id="3.30.450.40">
    <property type="match status" value="1"/>
</dbReference>
<sequence>MPNEGNSALPFNMASAASFPIMGGIGSSGTAMDRSIENAPDVNDELDRLTEALSVKFEELSLIHQLSEQLKLEDDPSQLCQSLLSGLVSCISAGTLVIQLFEDDEFGIKPQHYSAGNEVSTERIAAFASVVTETKREASPSVFVDNHVSDADVVAISHQDDDGGEFGADLTHRVIVVTIRRQRQVLGQMIAIRRSCDPEFGSVEADLMKSTSILLGVHLVNQRQFQAMQQMFEGMIGSLASALDAKDNYTSGHSTRVADLSVELARGLGFDDESIGRIHMAGILHDIGKIGVKDSVLCKPGQLTDDEFEQIKQHPVIGFDILSGIRPFRKILPAVRHHHESWDGTGYPDGLLGCQIPRDAQVLAVADAFDAMTSDRPYRSGMPLERVIEIFQRGRGIQWAADVVDVLLASPEVMHAYSKRDRVTA</sequence>
<dbReference type="SUPFAM" id="SSF109604">
    <property type="entry name" value="HD-domain/PDEase-like"/>
    <property type="match status" value="1"/>
</dbReference>
<dbReference type="RefSeq" id="WP_246114681.1">
    <property type="nucleotide sequence ID" value="NZ_SJPW01000006.1"/>
</dbReference>
<dbReference type="SMART" id="SM00471">
    <property type="entry name" value="HDc"/>
    <property type="match status" value="1"/>
</dbReference>
<dbReference type="PANTHER" id="PTHR43155">
    <property type="entry name" value="CYCLIC DI-GMP PHOSPHODIESTERASE PA4108-RELATED"/>
    <property type="match status" value="1"/>
</dbReference>
<dbReference type="InterPro" id="IPR029016">
    <property type="entry name" value="GAF-like_dom_sf"/>
</dbReference>
<keyword evidence="3" id="KW-0378">Hydrolase</keyword>
<organism evidence="3 4">
    <name type="scientific">Rubripirellula tenax</name>
    <dbReference type="NCBI Taxonomy" id="2528015"/>
    <lineage>
        <taxon>Bacteria</taxon>
        <taxon>Pseudomonadati</taxon>
        <taxon>Planctomycetota</taxon>
        <taxon>Planctomycetia</taxon>
        <taxon>Pirellulales</taxon>
        <taxon>Pirellulaceae</taxon>
        <taxon>Rubripirellula</taxon>
    </lineage>
</organism>
<dbReference type="SUPFAM" id="SSF55781">
    <property type="entry name" value="GAF domain-like"/>
    <property type="match status" value="1"/>
</dbReference>
<dbReference type="PROSITE" id="PS51831">
    <property type="entry name" value="HD"/>
    <property type="match status" value="1"/>
</dbReference>
<name>A0A5C6EIJ3_9BACT</name>
<evidence type="ECO:0000259" key="1">
    <source>
        <dbReference type="PROSITE" id="PS51831"/>
    </source>
</evidence>
<gene>
    <name evidence="3" type="primary">rpfG_4</name>
    <name evidence="3" type="ORF">Poly51_45090</name>
</gene>
<dbReference type="PROSITE" id="PS51832">
    <property type="entry name" value="HD_GYP"/>
    <property type="match status" value="1"/>
</dbReference>
<dbReference type="PANTHER" id="PTHR43155:SF2">
    <property type="entry name" value="CYCLIC DI-GMP PHOSPHODIESTERASE PA4108"/>
    <property type="match status" value="1"/>
</dbReference>
<dbReference type="Proteomes" id="UP000318288">
    <property type="component" value="Unassembled WGS sequence"/>
</dbReference>
<reference evidence="3 4" key="1">
    <citation type="submission" date="2019-02" db="EMBL/GenBank/DDBJ databases">
        <title>Deep-cultivation of Planctomycetes and their phenomic and genomic characterization uncovers novel biology.</title>
        <authorList>
            <person name="Wiegand S."/>
            <person name="Jogler M."/>
            <person name="Boedeker C."/>
            <person name="Pinto D."/>
            <person name="Vollmers J."/>
            <person name="Rivas-Marin E."/>
            <person name="Kohn T."/>
            <person name="Peeters S.H."/>
            <person name="Heuer A."/>
            <person name="Rast P."/>
            <person name="Oberbeckmann S."/>
            <person name="Bunk B."/>
            <person name="Jeske O."/>
            <person name="Meyerdierks A."/>
            <person name="Storesund J.E."/>
            <person name="Kallscheuer N."/>
            <person name="Luecker S."/>
            <person name="Lage O.M."/>
            <person name="Pohl T."/>
            <person name="Merkel B.J."/>
            <person name="Hornburger P."/>
            <person name="Mueller R.-W."/>
            <person name="Bruemmer F."/>
            <person name="Labrenz M."/>
            <person name="Spormann A.M."/>
            <person name="Op Den Camp H."/>
            <person name="Overmann J."/>
            <person name="Amann R."/>
            <person name="Jetten M.S.M."/>
            <person name="Mascher T."/>
            <person name="Medema M.H."/>
            <person name="Devos D.P."/>
            <person name="Kaster A.-K."/>
            <person name="Ovreas L."/>
            <person name="Rohde M."/>
            <person name="Galperin M.Y."/>
            <person name="Jogler C."/>
        </authorList>
    </citation>
    <scope>NUCLEOTIDE SEQUENCE [LARGE SCALE GENOMIC DNA]</scope>
    <source>
        <strain evidence="3 4">Poly51</strain>
    </source>
</reference>
<evidence type="ECO:0000313" key="4">
    <source>
        <dbReference type="Proteomes" id="UP000318288"/>
    </source>
</evidence>
<feature type="domain" description="HD-GYP" evidence="2">
    <location>
        <begin position="228"/>
        <end position="423"/>
    </location>
</feature>
<dbReference type="InterPro" id="IPR006674">
    <property type="entry name" value="HD_domain"/>
</dbReference>
<accession>A0A5C6EIJ3</accession>